<evidence type="ECO:0000256" key="1">
    <source>
        <dbReference type="ARBA" id="ARBA00022691"/>
    </source>
</evidence>
<dbReference type="PANTHER" id="PTHR35092:SF1">
    <property type="entry name" value="CHLORINASE MJ1651"/>
    <property type="match status" value="1"/>
</dbReference>
<dbReference type="Gene3D" id="3.40.50.10790">
    <property type="entry name" value="S-adenosyl-l-methionine hydroxide adenosyltransferase, N-terminal"/>
    <property type="match status" value="1"/>
</dbReference>
<evidence type="ECO:0000313" key="7">
    <source>
        <dbReference type="Proteomes" id="UP000515349"/>
    </source>
</evidence>
<keyword evidence="8" id="KW-1185">Reference proteome</keyword>
<dbReference type="SUPFAM" id="SSF101852">
    <property type="entry name" value="Bacterial fluorinating enzyme, C-terminal domain"/>
    <property type="match status" value="1"/>
</dbReference>
<dbReference type="Gene3D" id="2.40.30.90">
    <property type="entry name" value="Bacterial fluorinating enzyme like"/>
    <property type="match status" value="1"/>
</dbReference>
<accession>A0A7D7LS63</accession>
<dbReference type="EMBL" id="CP059472">
    <property type="protein sequence ID" value="QMS98598.1"/>
    <property type="molecule type" value="Genomic_DNA"/>
</dbReference>
<evidence type="ECO:0000259" key="3">
    <source>
        <dbReference type="Pfam" id="PF01887"/>
    </source>
</evidence>
<gene>
    <name evidence="6" type="ORF">H1R16_00885</name>
    <name evidence="5" type="ORF">H2507_02385</name>
</gene>
<feature type="domain" description="S-adenosyl-l-methionine hydroxide adenosyltransferase N-terminal" evidence="3">
    <location>
        <begin position="4"/>
        <end position="147"/>
    </location>
</feature>
<dbReference type="PIRSF" id="PIRSF006779">
    <property type="entry name" value="UCP006779"/>
    <property type="match status" value="1"/>
</dbReference>
<dbReference type="KEGG" id="cbau:H1R16_00885"/>
<evidence type="ECO:0000313" key="8">
    <source>
        <dbReference type="Proteomes" id="UP000539710"/>
    </source>
</evidence>
<dbReference type="SUPFAM" id="SSF102522">
    <property type="entry name" value="Bacterial fluorinating enzyme, N-terminal domain"/>
    <property type="match status" value="1"/>
</dbReference>
<dbReference type="EMBL" id="JACEUX010000001">
    <property type="protein sequence ID" value="MBA5246008.1"/>
    <property type="molecule type" value="Genomic_DNA"/>
</dbReference>
<comment type="similarity">
    <text evidence="2">Belongs to the SAM hydrolase / SAM-dependent halogenase family.</text>
</comment>
<dbReference type="Pfam" id="PF01887">
    <property type="entry name" value="SAM_HAT_N"/>
    <property type="match status" value="1"/>
</dbReference>
<evidence type="ECO:0000256" key="2">
    <source>
        <dbReference type="ARBA" id="ARBA00024035"/>
    </source>
</evidence>
<organism evidence="6 7">
    <name type="scientific">Marnyiella aurantia</name>
    <dbReference type="NCBI Taxonomy" id="2758037"/>
    <lineage>
        <taxon>Bacteria</taxon>
        <taxon>Pseudomonadati</taxon>
        <taxon>Bacteroidota</taxon>
        <taxon>Flavobacteriia</taxon>
        <taxon>Flavobacteriales</taxon>
        <taxon>Weeksellaceae</taxon>
        <taxon>Marnyiella</taxon>
    </lineage>
</organism>
<evidence type="ECO:0000259" key="4">
    <source>
        <dbReference type="Pfam" id="PF20257"/>
    </source>
</evidence>
<keyword evidence="1" id="KW-0949">S-adenosyl-L-methionine</keyword>
<reference evidence="8" key="2">
    <citation type="submission" date="2020-07" db="EMBL/GenBank/DDBJ databases">
        <title>Flavobacterium sp. xlx-214.</title>
        <authorList>
            <person name="Yang C."/>
        </authorList>
    </citation>
    <scope>NUCLEOTIDE SEQUENCE [LARGE SCALE GENOMIC DNA]</scope>
    <source>
        <strain evidence="8">CX-624</strain>
    </source>
</reference>
<dbReference type="PANTHER" id="PTHR35092">
    <property type="entry name" value="CHLORINASE MJ1651"/>
    <property type="match status" value="1"/>
</dbReference>
<dbReference type="Proteomes" id="UP000539710">
    <property type="component" value="Unassembled WGS sequence"/>
</dbReference>
<evidence type="ECO:0000313" key="6">
    <source>
        <dbReference type="EMBL" id="QMS98598.1"/>
    </source>
</evidence>
<dbReference type="InterPro" id="IPR002747">
    <property type="entry name" value="SAM_OH_AdoTrfase"/>
</dbReference>
<dbReference type="Pfam" id="PF20257">
    <property type="entry name" value="SAM_HAT_C"/>
    <property type="match status" value="1"/>
</dbReference>
<dbReference type="InterPro" id="IPR023228">
    <property type="entry name" value="SAM_OH_AdoTrfase_N_sf"/>
</dbReference>
<reference evidence="6 7" key="1">
    <citation type="submission" date="2020-07" db="EMBL/GenBank/DDBJ databases">
        <title>Chryseobacterium sp.cx-624.</title>
        <authorList>
            <person name="Yang C."/>
        </authorList>
    </citation>
    <scope>NUCLEOTIDE SEQUENCE [LARGE SCALE GENOMIC DNA]</scope>
    <source>
        <strain evidence="6">Cx-624</strain>
        <strain evidence="7">cx-624</strain>
    </source>
</reference>
<dbReference type="InterPro" id="IPR023227">
    <property type="entry name" value="SAM_OH_AdoTrfase_C_sf"/>
</dbReference>
<dbReference type="InterPro" id="IPR046469">
    <property type="entry name" value="SAM_HAT_N"/>
</dbReference>
<reference evidence="5" key="3">
    <citation type="submission" date="2020-07" db="EMBL/GenBank/DDBJ databases">
        <authorList>
            <person name="Yang C."/>
        </authorList>
    </citation>
    <scope>NUCLEOTIDE SEQUENCE</scope>
    <source>
        <strain evidence="5">Cx-624</strain>
    </source>
</reference>
<proteinExistence type="inferred from homology"/>
<sequence>MSLITLTSDYGYTDYRVAAIKGRILSLNPEARIVDISHEIQAYNLQQTAYIVSSAYHFFPKGSIHIISVDSFFHKDRKCIIYKADDHYFLAADNGVLSLIFADIQPEAVYEITYNTRFDDVVNFTTLDVFAPAAVHLQNGGLPEVIGRKFLTPKELSLPKAGSTDNLIFGEVLYIDNFGNIISNISKSYFEENMKGYDGFTIKFRNLALSRVYKSYTDIVTDWNLESESHGKPVAVFNSAGLLELTIYKGNITNGAKTLFGLKVGERIYVEFYRE</sequence>
<dbReference type="RefSeq" id="WP_181886115.1">
    <property type="nucleotide sequence ID" value="NZ_CP059472.1"/>
</dbReference>
<dbReference type="AlphaFoldDB" id="A0A7D7LS63"/>
<dbReference type="InterPro" id="IPR046470">
    <property type="entry name" value="SAM_HAT_C"/>
</dbReference>
<dbReference type="Proteomes" id="UP000515349">
    <property type="component" value="Chromosome"/>
</dbReference>
<evidence type="ECO:0000313" key="5">
    <source>
        <dbReference type="EMBL" id="MBA5246008.1"/>
    </source>
</evidence>
<feature type="domain" description="S-adenosyl-l-methionine hydroxide adenosyltransferase C-terminal" evidence="4">
    <location>
        <begin position="170"/>
        <end position="268"/>
    </location>
</feature>
<protein>
    <submittedName>
        <fullName evidence="6">SAM-dependent chlorinase/fluorinase</fullName>
    </submittedName>
</protein>
<name>A0A7D7LS63_9FLAO</name>